<evidence type="ECO:0000313" key="1">
    <source>
        <dbReference type="EMBL" id="QHU27634.1"/>
    </source>
</evidence>
<protein>
    <recommendedName>
        <fullName evidence="2">Nucleotide-diphospho-sugar transferase domain-containing protein</fullName>
    </recommendedName>
</protein>
<proteinExistence type="predicted"/>
<evidence type="ECO:0008006" key="2">
    <source>
        <dbReference type="Google" id="ProtNLM"/>
    </source>
</evidence>
<sequence length="259" mass="30478">MILDCVLTSVNLNPLYIDFIPIFVKTWNKLYPNVDVKIILVGDEIPEQFMEYKSNIILFKPIENVLTSFTAQFIRLLYPSILNYKNGILITDMDMLPMNRSYYTKNVEPFDNTKFIYYRGNVCFEYKQLAMCYNIATNEVWRDVFKINNIEDIRNYILSVSNTTTIKEGHGNLGWSTDQLVLYEKIMEWNAKTGNLVCLDESKTGYKRLCRDSYYEINNIAGNDSHIINNIRNGLYSDFHCCRPMKDYSYINYKVYALL</sequence>
<accession>A0A6C0LDC3</accession>
<organism evidence="1">
    <name type="scientific">viral metagenome</name>
    <dbReference type="NCBI Taxonomy" id="1070528"/>
    <lineage>
        <taxon>unclassified sequences</taxon>
        <taxon>metagenomes</taxon>
        <taxon>organismal metagenomes</taxon>
    </lineage>
</organism>
<name>A0A6C0LDC3_9ZZZZ</name>
<dbReference type="AlphaFoldDB" id="A0A6C0LDC3"/>
<reference evidence="1" key="1">
    <citation type="journal article" date="2020" name="Nature">
        <title>Giant virus diversity and host interactions through global metagenomics.</title>
        <authorList>
            <person name="Schulz F."/>
            <person name="Roux S."/>
            <person name="Paez-Espino D."/>
            <person name="Jungbluth S."/>
            <person name="Walsh D.A."/>
            <person name="Denef V.J."/>
            <person name="McMahon K.D."/>
            <person name="Konstantinidis K.T."/>
            <person name="Eloe-Fadrosh E.A."/>
            <person name="Kyrpides N.C."/>
            <person name="Woyke T."/>
        </authorList>
    </citation>
    <scope>NUCLEOTIDE SEQUENCE</scope>
    <source>
        <strain evidence="1">GVMAG-M-3300027769-26</strain>
    </source>
</reference>
<dbReference type="EMBL" id="MN740459">
    <property type="protein sequence ID" value="QHU27634.1"/>
    <property type="molecule type" value="Genomic_DNA"/>
</dbReference>